<evidence type="ECO:0000256" key="1">
    <source>
        <dbReference type="SAM" id="MobiDB-lite"/>
    </source>
</evidence>
<proteinExistence type="predicted"/>
<evidence type="ECO:0000313" key="3">
    <source>
        <dbReference type="Proteomes" id="UP001326199"/>
    </source>
</evidence>
<accession>A0ABR0H5W1</accession>
<dbReference type="GeneID" id="87926552"/>
<reference evidence="2 3" key="1">
    <citation type="journal article" date="2023" name="bioRxiv">
        <title>High-quality genome assemblies of four members of thePodospora anserinaspecies complex.</title>
        <authorList>
            <person name="Ament-Velasquez S.L."/>
            <person name="Vogan A.A."/>
            <person name="Wallerman O."/>
            <person name="Hartmann F."/>
            <person name="Gautier V."/>
            <person name="Silar P."/>
            <person name="Giraud T."/>
            <person name="Johannesson H."/>
        </authorList>
    </citation>
    <scope>NUCLEOTIDE SEQUENCE [LARGE SCALE GENOMIC DNA]</scope>
    <source>
        <strain evidence="2 3">CBS 411.78</strain>
    </source>
</reference>
<sequence>MHTSLPHTPSHNPGEVLDCSGLQLSKDGTTHQLPDMAPFSCSIPRTDPLPGLERDVGGCTADKWAARSILFLFSIAYAGLPGAATLMALEQPSSWTRAAHGPLRGPGKGPWSGIEPRRDFAKKGGL</sequence>
<comment type="caution">
    <text evidence="2">The sequence shown here is derived from an EMBL/GenBank/DDBJ whole genome shotgun (WGS) entry which is preliminary data.</text>
</comment>
<dbReference type="EMBL" id="JAFFHB010000008">
    <property type="protein sequence ID" value="KAK4663276.1"/>
    <property type="molecule type" value="Genomic_DNA"/>
</dbReference>
<evidence type="ECO:0000313" key="2">
    <source>
        <dbReference type="EMBL" id="KAK4663276.1"/>
    </source>
</evidence>
<keyword evidence="3" id="KW-1185">Reference proteome</keyword>
<feature type="compositionally biased region" description="Basic and acidic residues" evidence="1">
    <location>
        <begin position="115"/>
        <end position="126"/>
    </location>
</feature>
<dbReference type="Proteomes" id="UP001326199">
    <property type="component" value="Unassembled WGS sequence"/>
</dbReference>
<feature type="region of interest" description="Disordered" evidence="1">
    <location>
        <begin position="97"/>
        <end position="126"/>
    </location>
</feature>
<name>A0ABR0H5W1_9PEZI</name>
<dbReference type="RefSeq" id="XP_062763242.1">
    <property type="nucleotide sequence ID" value="XM_062906326.1"/>
</dbReference>
<protein>
    <recommendedName>
        <fullName evidence="4">Transporter</fullName>
    </recommendedName>
</protein>
<organism evidence="2 3">
    <name type="scientific">Podospora pseudopauciseta</name>
    <dbReference type="NCBI Taxonomy" id="2093780"/>
    <lineage>
        <taxon>Eukaryota</taxon>
        <taxon>Fungi</taxon>
        <taxon>Dikarya</taxon>
        <taxon>Ascomycota</taxon>
        <taxon>Pezizomycotina</taxon>
        <taxon>Sordariomycetes</taxon>
        <taxon>Sordariomycetidae</taxon>
        <taxon>Sordariales</taxon>
        <taxon>Podosporaceae</taxon>
        <taxon>Podospora</taxon>
    </lineage>
</organism>
<evidence type="ECO:0008006" key="4">
    <source>
        <dbReference type="Google" id="ProtNLM"/>
    </source>
</evidence>
<gene>
    <name evidence="2" type="ORF">QC763_0096900</name>
</gene>